<protein>
    <submittedName>
        <fullName evidence="8">ABC transporter substrate-binding protein</fullName>
    </submittedName>
</protein>
<keyword evidence="2 7" id="KW-0732">Signal</keyword>
<keyword evidence="9" id="KW-1185">Reference proteome</keyword>
<dbReference type="Gene3D" id="3.40.190.10">
    <property type="entry name" value="Periplasmic binding protein-like II"/>
    <property type="match status" value="1"/>
</dbReference>
<dbReference type="EMBL" id="JBHSNC010000024">
    <property type="protein sequence ID" value="MFC5529408.1"/>
    <property type="molecule type" value="Genomic_DNA"/>
</dbReference>
<dbReference type="PANTHER" id="PTHR43649">
    <property type="entry name" value="ARABINOSE-BINDING PROTEIN-RELATED"/>
    <property type="match status" value="1"/>
</dbReference>
<keyword evidence="4" id="KW-0564">Palmitate</keyword>
<keyword evidence="5" id="KW-0449">Lipoprotein</keyword>
<name>A0ABW0QWX6_9BACL</name>
<evidence type="ECO:0000313" key="8">
    <source>
        <dbReference type="EMBL" id="MFC5529408.1"/>
    </source>
</evidence>
<dbReference type="SUPFAM" id="SSF53850">
    <property type="entry name" value="Periplasmic binding protein-like II"/>
    <property type="match status" value="1"/>
</dbReference>
<proteinExistence type="predicted"/>
<evidence type="ECO:0000256" key="1">
    <source>
        <dbReference type="ARBA" id="ARBA00022475"/>
    </source>
</evidence>
<dbReference type="PROSITE" id="PS51257">
    <property type="entry name" value="PROKAR_LIPOPROTEIN"/>
    <property type="match status" value="1"/>
</dbReference>
<feature type="compositionally biased region" description="Polar residues" evidence="6">
    <location>
        <begin position="28"/>
        <end position="37"/>
    </location>
</feature>
<evidence type="ECO:0000313" key="9">
    <source>
        <dbReference type="Proteomes" id="UP001596108"/>
    </source>
</evidence>
<feature type="chain" id="PRO_5045299014" evidence="7">
    <location>
        <begin position="25"/>
        <end position="464"/>
    </location>
</feature>
<dbReference type="InterPro" id="IPR006059">
    <property type="entry name" value="SBP"/>
</dbReference>
<dbReference type="PANTHER" id="PTHR43649:SF33">
    <property type="entry name" value="POLYGALACTURONAN_RHAMNOGALACTURONAN-BINDING PROTEIN YTCQ"/>
    <property type="match status" value="1"/>
</dbReference>
<feature type="region of interest" description="Disordered" evidence="6">
    <location>
        <begin position="27"/>
        <end position="62"/>
    </location>
</feature>
<dbReference type="RefSeq" id="WP_378111279.1">
    <property type="nucleotide sequence ID" value="NZ_JBHSNC010000024.1"/>
</dbReference>
<gene>
    <name evidence="8" type="ORF">ACFPQ4_08085</name>
</gene>
<evidence type="ECO:0000256" key="3">
    <source>
        <dbReference type="ARBA" id="ARBA00023136"/>
    </source>
</evidence>
<dbReference type="Proteomes" id="UP001596108">
    <property type="component" value="Unassembled WGS sequence"/>
</dbReference>
<comment type="caution">
    <text evidence="8">The sequence shown here is derived from an EMBL/GenBank/DDBJ whole genome shotgun (WGS) entry which is preliminary data.</text>
</comment>
<dbReference type="Pfam" id="PF01547">
    <property type="entry name" value="SBP_bac_1"/>
    <property type="match status" value="1"/>
</dbReference>
<evidence type="ECO:0000256" key="5">
    <source>
        <dbReference type="ARBA" id="ARBA00023288"/>
    </source>
</evidence>
<evidence type="ECO:0000256" key="2">
    <source>
        <dbReference type="ARBA" id="ARBA00022729"/>
    </source>
</evidence>
<evidence type="ECO:0000256" key="4">
    <source>
        <dbReference type="ARBA" id="ARBA00023139"/>
    </source>
</evidence>
<keyword evidence="3" id="KW-0472">Membrane</keyword>
<accession>A0ABW0QWX6</accession>
<organism evidence="8 9">
    <name type="scientific">Cohnella yongneupensis</name>
    <dbReference type="NCBI Taxonomy" id="425006"/>
    <lineage>
        <taxon>Bacteria</taxon>
        <taxon>Bacillati</taxon>
        <taxon>Bacillota</taxon>
        <taxon>Bacilli</taxon>
        <taxon>Bacillales</taxon>
        <taxon>Paenibacillaceae</taxon>
        <taxon>Cohnella</taxon>
    </lineage>
</organism>
<evidence type="ECO:0000256" key="7">
    <source>
        <dbReference type="SAM" id="SignalP"/>
    </source>
</evidence>
<dbReference type="InterPro" id="IPR050490">
    <property type="entry name" value="Bact_solute-bd_prot1"/>
</dbReference>
<feature type="compositionally biased region" description="Low complexity" evidence="6">
    <location>
        <begin position="38"/>
        <end position="60"/>
    </location>
</feature>
<evidence type="ECO:0000256" key="6">
    <source>
        <dbReference type="SAM" id="MobiDB-lite"/>
    </source>
</evidence>
<keyword evidence="1" id="KW-1003">Cell membrane</keyword>
<sequence length="464" mass="51132">MVKMKSLSFTALIIALLFSLAACGGGNNETSQPSDSGSTSQPTASAATESPSASASAPAEETYDLGGREIRLASWGEGPKADTPEGQKILERVAEVEKKYNVKITYVNQDWGTYAEKFTTSVMAGEPFADVVYLPANLPLTMIKGGYLTALDDFMNVKEETKLSDQIIEAGSYGTGKTYGFLTAPPLFDNTGLLYNKRMLADAGLPTPEEYIKKGEWNWDTFVEVLKKLTISKSGNGEIDQWGLTGAPHSVGYPLIYSNGGVLYDEATQKAAVDSPEAIEALEFENKLYNEYKVFKRDEGNDWEDPARYFVEGKVGFYPVQLFEVPPRFLDKMADGYGFVPWPMGPKATDYVMGQPQMHVNVIPRGVKDPKMVYKIWEDLQFFDTIEEDNRVIAESWFSDEDSVNEALNTYKIMKFARYSGLGVDELMRPLLKDIVDGKVTPAAGVAQALPVIQASIDKALQGN</sequence>
<reference evidence="9" key="1">
    <citation type="journal article" date="2019" name="Int. J. Syst. Evol. Microbiol.">
        <title>The Global Catalogue of Microorganisms (GCM) 10K type strain sequencing project: providing services to taxonomists for standard genome sequencing and annotation.</title>
        <authorList>
            <consortium name="The Broad Institute Genomics Platform"/>
            <consortium name="The Broad Institute Genome Sequencing Center for Infectious Disease"/>
            <person name="Wu L."/>
            <person name="Ma J."/>
        </authorList>
    </citation>
    <scope>NUCLEOTIDE SEQUENCE [LARGE SCALE GENOMIC DNA]</scope>
    <source>
        <strain evidence="9">CGMCC 1.18578</strain>
    </source>
</reference>
<feature type="signal peptide" evidence="7">
    <location>
        <begin position="1"/>
        <end position="24"/>
    </location>
</feature>